<dbReference type="PANTHER" id="PTHR36746">
    <property type="entry name" value="BNAC04G51760D PROTEIN"/>
    <property type="match status" value="1"/>
</dbReference>
<gene>
    <name evidence="2" type="ORF">VNO77_15600</name>
</gene>
<feature type="compositionally biased region" description="Low complexity" evidence="1">
    <location>
        <begin position="97"/>
        <end position="106"/>
    </location>
</feature>
<keyword evidence="3" id="KW-1185">Reference proteome</keyword>
<dbReference type="Proteomes" id="UP001367508">
    <property type="component" value="Unassembled WGS sequence"/>
</dbReference>
<name>A0AAN9LZP6_CANGL</name>
<feature type="compositionally biased region" description="Polar residues" evidence="1">
    <location>
        <begin position="127"/>
        <end position="138"/>
    </location>
</feature>
<evidence type="ECO:0000313" key="2">
    <source>
        <dbReference type="EMBL" id="KAK7345132.1"/>
    </source>
</evidence>
<comment type="caution">
    <text evidence="2">The sequence shown here is derived from an EMBL/GenBank/DDBJ whole genome shotgun (WGS) entry which is preliminary data.</text>
</comment>
<dbReference type="AlphaFoldDB" id="A0AAN9LZP6"/>
<sequence length="138" mass="15350">MGNGNSTTSKTRGKQRAMVASTGPHYVASMQRKVSTKPELVGFGARPAAPAEQDGKKPLHDDDTFSNYIQRAKYKMRSMSKIGQREKQNDPAPVDVTNANSTNNNNKENEKDQFSDFIQNARKKLRTVSTKNGSFRRG</sequence>
<evidence type="ECO:0000313" key="3">
    <source>
        <dbReference type="Proteomes" id="UP001367508"/>
    </source>
</evidence>
<evidence type="ECO:0000256" key="1">
    <source>
        <dbReference type="SAM" id="MobiDB-lite"/>
    </source>
</evidence>
<accession>A0AAN9LZP6</accession>
<feature type="compositionally biased region" description="Polar residues" evidence="1">
    <location>
        <begin position="1"/>
        <end position="10"/>
    </location>
</feature>
<feature type="compositionally biased region" description="Basic and acidic residues" evidence="1">
    <location>
        <begin position="53"/>
        <end position="63"/>
    </location>
</feature>
<organism evidence="2 3">
    <name type="scientific">Canavalia gladiata</name>
    <name type="common">Sword bean</name>
    <name type="synonym">Dolichos gladiatus</name>
    <dbReference type="NCBI Taxonomy" id="3824"/>
    <lineage>
        <taxon>Eukaryota</taxon>
        <taxon>Viridiplantae</taxon>
        <taxon>Streptophyta</taxon>
        <taxon>Embryophyta</taxon>
        <taxon>Tracheophyta</taxon>
        <taxon>Spermatophyta</taxon>
        <taxon>Magnoliopsida</taxon>
        <taxon>eudicotyledons</taxon>
        <taxon>Gunneridae</taxon>
        <taxon>Pentapetalae</taxon>
        <taxon>rosids</taxon>
        <taxon>fabids</taxon>
        <taxon>Fabales</taxon>
        <taxon>Fabaceae</taxon>
        <taxon>Papilionoideae</taxon>
        <taxon>50 kb inversion clade</taxon>
        <taxon>NPAAA clade</taxon>
        <taxon>indigoferoid/millettioid clade</taxon>
        <taxon>Phaseoleae</taxon>
        <taxon>Canavalia</taxon>
    </lineage>
</organism>
<dbReference type="PANTHER" id="PTHR36746:SF2">
    <property type="match status" value="1"/>
</dbReference>
<protein>
    <submittedName>
        <fullName evidence="2">Uncharacterized protein</fullName>
    </submittedName>
</protein>
<feature type="region of interest" description="Disordered" evidence="1">
    <location>
        <begin position="1"/>
        <end position="138"/>
    </location>
</feature>
<reference evidence="2 3" key="1">
    <citation type="submission" date="2024-01" db="EMBL/GenBank/DDBJ databases">
        <title>The genomes of 5 underutilized Papilionoideae crops provide insights into root nodulation and disease resistanc.</title>
        <authorList>
            <person name="Jiang F."/>
        </authorList>
    </citation>
    <scope>NUCLEOTIDE SEQUENCE [LARGE SCALE GENOMIC DNA]</scope>
    <source>
        <strain evidence="2">LVBAO_FW01</strain>
        <tissue evidence="2">Leaves</tissue>
    </source>
</reference>
<dbReference type="EMBL" id="JAYMYQ010000003">
    <property type="protein sequence ID" value="KAK7345132.1"/>
    <property type="molecule type" value="Genomic_DNA"/>
</dbReference>
<proteinExistence type="predicted"/>